<dbReference type="GO" id="GO:0005737">
    <property type="term" value="C:cytoplasm"/>
    <property type="evidence" value="ECO:0007669"/>
    <property type="project" value="TreeGrafter"/>
</dbReference>
<dbReference type="CDD" id="cd14014">
    <property type="entry name" value="STKc_PknB_like"/>
    <property type="match status" value="1"/>
</dbReference>
<evidence type="ECO:0000313" key="2">
    <source>
        <dbReference type="EMBL" id="MCG7946234.1"/>
    </source>
</evidence>
<dbReference type="InterPro" id="IPR011009">
    <property type="entry name" value="Kinase-like_dom_sf"/>
</dbReference>
<dbReference type="PANTHER" id="PTHR24348:SF68">
    <property type="entry name" value="SERINE_THREONINE-PROTEIN KINASE ATG1C"/>
    <property type="match status" value="1"/>
</dbReference>
<dbReference type="GO" id="GO:0005524">
    <property type="term" value="F:ATP binding"/>
    <property type="evidence" value="ECO:0007669"/>
    <property type="project" value="InterPro"/>
</dbReference>
<dbReference type="InterPro" id="IPR000719">
    <property type="entry name" value="Prot_kinase_dom"/>
</dbReference>
<keyword evidence="2" id="KW-0723">Serine/threonine-protein kinase</keyword>
<dbReference type="GO" id="GO:0004674">
    <property type="term" value="F:protein serine/threonine kinase activity"/>
    <property type="evidence" value="ECO:0007669"/>
    <property type="project" value="UniProtKB-KW"/>
</dbReference>
<sequence length="285" mass="32330">MNNSTDLTSIANQICTQKKYTLIKPIAEGGFKRTFHVQDNKGLPLALKLLKPNTDMMRLDREIEAMLQCQHPNIGSLIDFDSFTSNSYTHNYIVEPYADGGSLMDRLQAMGHLDCDAVIKLAISLSDAIGYLSELKLVHRDIKPDNIMFLDNTDDPILLDFGIVRDLDVTSLTKTFFIRGPGTPYYAAPEQLNNQKELIDWRTDQYALGITLAKCIYDVHPYSEENEQGPLQAIERVAQYQNPSNKFTQFCAQYDLKPLVKMIAPYPVLRFTDAGLLKSAWERLL</sequence>
<dbReference type="Pfam" id="PF00069">
    <property type="entry name" value="Pkinase"/>
    <property type="match status" value="1"/>
</dbReference>
<keyword evidence="2" id="KW-0808">Transferase</keyword>
<dbReference type="EMBL" id="JAEPCM010000262">
    <property type="protein sequence ID" value="MCG7946234.1"/>
    <property type="molecule type" value="Genomic_DNA"/>
</dbReference>
<feature type="domain" description="Protein kinase" evidence="1">
    <location>
        <begin position="20"/>
        <end position="285"/>
    </location>
</feature>
<gene>
    <name evidence="2" type="ORF">JAZ07_07795</name>
</gene>
<comment type="caution">
    <text evidence="2">The sequence shown here is derived from an EMBL/GenBank/DDBJ whole genome shotgun (WGS) entry which is preliminary data.</text>
</comment>
<proteinExistence type="predicted"/>
<organism evidence="2 3">
    <name type="scientific">Candidatus Thiodiazotropha taylori</name>
    <dbReference type="NCBI Taxonomy" id="2792791"/>
    <lineage>
        <taxon>Bacteria</taxon>
        <taxon>Pseudomonadati</taxon>
        <taxon>Pseudomonadota</taxon>
        <taxon>Gammaproteobacteria</taxon>
        <taxon>Chromatiales</taxon>
        <taxon>Sedimenticolaceae</taxon>
        <taxon>Candidatus Thiodiazotropha</taxon>
    </lineage>
</organism>
<dbReference type="AlphaFoldDB" id="A0A9E4KCN3"/>
<name>A0A9E4KCN3_9GAMM</name>
<dbReference type="Gene3D" id="1.10.510.10">
    <property type="entry name" value="Transferase(Phosphotransferase) domain 1"/>
    <property type="match status" value="1"/>
</dbReference>
<keyword evidence="2" id="KW-0418">Kinase</keyword>
<dbReference type="InterPro" id="IPR008271">
    <property type="entry name" value="Ser/Thr_kinase_AS"/>
</dbReference>
<dbReference type="PROSITE" id="PS50011">
    <property type="entry name" value="PROTEIN_KINASE_DOM"/>
    <property type="match status" value="1"/>
</dbReference>
<dbReference type="SMART" id="SM00220">
    <property type="entry name" value="S_TKc"/>
    <property type="match status" value="1"/>
</dbReference>
<dbReference type="SUPFAM" id="SSF56112">
    <property type="entry name" value="Protein kinase-like (PK-like)"/>
    <property type="match status" value="1"/>
</dbReference>
<evidence type="ECO:0000313" key="3">
    <source>
        <dbReference type="Proteomes" id="UP000886667"/>
    </source>
</evidence>
<dbReference type="PANTHER" id="PTHR24348">
    <property type="entry name" value="SERINE/THREONINE-PROTEIN KINASE UNC-51-RELATED"/>
    <property type="match status" value="1"/>
</dbReference>
<dbReference type="Proteomes" id="UP000886667">
    <property type="component" value="Unassembled WGS sequence"/>
</dbReference>
<protein>
    <submittedName>
        <fullName evidence="2">Serine/threonine protein kinase</fullName>
    </submittedName>
</protein>
<dbReference type="PROSITE" id="PS00108">
    <property type="entry name" value="PROTEIN_KINASE_ST"/>
    <property type="match status" value="1"/>
</dbReference>
<accession>A0A9E4KCN3</accession>
<reference evidence="2" key="1">
    <citation type="journal article" date="2021" name="Proc. Natl. Acad. Sci. U.S.A.">
        <title>Global biogeography of chemosynthetic symbionts reveals both localized and globally distributed symbiont groups. .</title>
        <authorList>
            <person name="Osvatic J.T."/>
            <person name="Wilkins L.G.E."/>
            <person name="Leibrecht L."/>
            <person name="Leray M."/>
            <person name="Zauner S."/>
            <person name="Polzin J."/>
            <person name="Camacho Y."/>
            <person name="Gros O."/>
            <person name="van Gils J.A."/>
            <person name="Eisen J.A."/>
            <person name="Petersen J.M."/>
            <person name="Yuen B."/>
        </authorList>
    </citation>
    <scope>NUCLEOTIDE SEQUENCE</scope>
    <source>
        <strain evidence="2">MAGclacostrist064TRANS</strain>
    </source>
</reference>
<dbReference type="InterPro" id="IPR045269">
    <property type="entry name" value="Atg1-like"/>
</dbReference>
<evidence type="ECO:0000259" key="1">
    <source>
        <dbReference type="PROSITE" id="PS50011"/>
    </source>
</evidence>